<evidence type="ECO:0000313" key="3">
    <source>
        <dbReference type="Proteomes" id="UP000589520"/>
    </source>
</evidence>
<gene>
    <name evidence="2" type="ORF">HDF17_000452</name>
</gene>
<keyword evidence="1" id="KW-1133">Transmembrane helix</keyword>
<feature type="transmembrane region" description="Helical" evidence="1">
    <location>
        <begin position="279"/>
        <end position="299"/>
    </location>
</feature>
<dbReference type="Gene3D" id="1.20.1250.20">
    <property type="entry name" value="MFS general substrate transporter like domains"/>
    <property type="match status" value="1"/>
</dbReference>
<proteinExistence type="predicted"/>
<evidence type="ECO:0000256" key="1">
    <source>
        <dbReference type="SAM" id="Phobius"/>
    </source>
</evidence>
<feature type="transmembrane region" description="Helical" evidence="1">
    <location>
        <begin position="253"/>
        <end position="272"/>
    </location>
</feature>
<feature type="transmembrane region" description="Helical" evidence="1">
    <location>
        <begin position="305"/>
        <end position="332"/>
    </location>
</feature>
<feature type="transmembrane region" description="Helical" evidence="1">
    <location>
        <begin position="378"/>
        <end position="397"/>
    </location>
</feature>
<accession>A0A7Y9PEE2</accession>
<dbReference type="SUPFAM" id="SSF103473">
    <property type="entry name" value="MFS general substrate transporter"/>
    <property type="match status" value="1"/>
</dbReference>
<organism evidence="2 3">
    <name type="scientific">Granulicella arctica</name>
    <dbReference type="NCBI Taxonomy" id="940613"/>
    <lineage>
        <taxon>Bacteria</taxon>
        <taxon>Pseudomonadati</taxon>
        <taxon>Acidobacteriota</taxon>
        <taxon>Terriglobia</taxon>
        <taxon>Terriglobales</taxon>
        <taxon>Acidobacteriaceae</taxon>
        <taxon>Granulicella</taxon>
    </lineage>
</organism>
<name>A0A7Y9PEE2_9BACT</name>
<reference evidence="2 3" key="1">
    <citation type="submission" date="2020-07" db="EMBL/GenBank/DDBJ databases">
        <title>Genomic Encyclopedia of Type Strains, Phase IV (KMG-V): Genome sequencing to study the core and pangenomes of soil and plant-associated prokaryotes.</title>
        <authorList>
            <person name="Whitman W."/>
        </authorList>
    </citation>
    <scope>NUCLEOTIDE SEQUENCE [LARGE SCALE GENOMIC DNA]</scope>
    <source>
        <strain evidence="2 3">X4EP2</strain>
    </source>
</reference>
<feature type="transmembrane region" description="Helical" evidence="1">
    <location>
        <begin position="35"/>
        <end position="54"/>
    </location>
</feature>
<feature type="transmembrane region" description="Helical" evidence="1">
    <location>
        <begin position="339"/>
        <end position="358"/>
    </location>
</feature>
<protein>
    <submittedName>
        <fullName evidence="2">PAT family beta-lactamase induction signal transducer AmpG</fullName>
    </submittedName>
</protein>
<dbReference type="EMBL" id="JACCCW010000001">
    <property type="protein sequence ID" value="NYF78165.1"/>
    <property type="molecule type" value="Genomic_DNA"/>
</dbReference>
<dbReference type="AlphaFoldDB" id="A0A7Y9PEE2"/>
<keyword evidence="1" id="KW-0812">Transmembrane</keyword>
<keyword evidence="3" id="KW-1185">Reference proteome</keyword>
<sequence>MGLSNATFGLVGGFIVLPLPQMLAAEGVSEARIAAVSAACLSPGFWVFLLGPLLDVRFSRRWYASVFAGLAGVGLMMAVLMRGHLLVLEIALMTAYAAAVLSSNALGGWLAGIVPDVAETEHDNPSHKGASLSAWTQVGSYLGNGLMAGLAAEGLRLLPLNVAAVLLGALVVLPAAVFPWIPQPVASEKEPSQQRVWESLAGLLRELKALLKKREVLLTVLLFVAPTGAFALTNQLGGVAREFHASDAFVSRMGGAVLSLAGAASCLLLPVLARWVKALPLYLLIGTVGSLFTLSLQVLPKTPTTFAVAFLAENVMQALSFTAAVAICFATIGRDNPLAATQFSLLTSATVLPILYMAVVDGRAYSGFHSIRGLGGMYAIDGGLSLAACCVMAAVMWRRPRAHKK</sequence>
<dbReference type="InterPro" id="IPR036259">
    <property type="entry name" value="MFS_trans_sf"/>
</dbReference>
<keyword evidence="1" id="KW-0472">Membrane</keyword>
<dbReference type="RefSeq" id="WP_179487362.1">
    <property type="nucleotide sequence ID" value="NZ_JACCCW010000001.1"/>
</dbReference>
<comment type="caution">
    <text evidence="2">The sequence shown here is derived from an EMBL/GenBank/DDBJ whole genome shotgun (WGS) entry which is preliminary data.</text>
</comment>
<evidence type="ECO:0000313" key="2">
    <source>
        <dbReference type="EMBL" id="NYF78165.1"/>
    </source>
</evidence>
<feature type="transmembrane region" description="Helical" evidence="1">
    <location>
        <begin position="216"/>
        <end position="233"/>
    </location>
</feature>
<feature type="transmembrane region" description="Helical" evidence="1">
    <location>
        <begin position="158"/>
        <end position="181"/>
    </location>
</feature>
<feature type="transmembrane region" description="Helical" evidence="1">
    <location>
        <begin position="61"/>
        <end position="80"/>
    </location>
</feature>
<dbReference type="Proteomes" id="UP000589520">
    <property type="component" value="Unassembled WGS sequence"/>
</dbReference>